<comment type="subcellular location">
    <subcellularLocation>
        <location evidence="1 6">Nucleus</location>
    </subcellularLocation>
</comment>
<evidence type="ECO:0000256" key="6">
    <source>
        <dbReference type="RuleBase" id="RU367155"/>
    </source>
</evidence>
<dbReference type="PRINTS" id="PR00616">
    <property type="entry name" value="CCAATSUBUNTB"/>
</dbReference>
<reference evidence="9" key="1">
    <citation type="submission" date="2016-11" db="UniProtKB">
        <authorList>
            <consortium name="WormBaseParasite"/>
        </authorList>
    </citation>
    <scope>IDENTIFICATION</scope>
</reference>
<evidence type="ECO:0000256" key="4">
    <source>
        <dbReference type="ARBA" id="ARBA00023163"/>
    </source>
</evidence>
<dbReference type="Gene3D" id="6.10.250.2430">
    <property type="match status" value="1"/>
</dbReference>
<keyword evidence="5 6" id="KW-0539">Nucleus</keyword>
<feature type="region of interest" description="Disordered" evidence="7">
    <location>
        <begin position="130"/>
        <end position="149"/>
    </location>
</feature>
<feature type="compositionally biased region" description="Basic residues" evidence="7">
    <location>
        <begin position="183"/>
        <end position="192"/>
    </location>
</feature>
<dbReference type="GO" id="GO:0003677">
    <property type="term" value="F:DNA binding"/>
    <property type="evidence" value="ECO:0007669"/>
    <property type="project" value="UniProtKB-KW"/>
</dbReference>
<proteinExistence type="inferred from homology"/>
<dbReference type="GO" id="GO:0003700">
    <property type="term" value="F:DNA-binding transcription factor activity"/>
    <property type="evidence" value="ECO:0007669"/>
    <property type="project" value="UniProtKB-UniRule"/>
</dbReference>
<dbReference type="GO" id="GO:0005634">
    <property type="term" value="C:nucleus"/>
    <property type="evidence" value="ECO:0007669"/>
    <property type="project" value="UniProtKB-SubCell"/>
</dbReference>
<dbReference type="STRING" id="1561998.A0A1I7U6V7"/>
<feature type="compositionally biased region" description="Polar residues" evidence="7">
    <location>
        <begin position="25"/>
        <end position="38"/>
    </location>
</feature>
<evidence type="ECO:0000256" key="7">
    <source>
        <dbReference type="SAM" id="MobiDB-lite"/>
    </source>
</evidence>
<keyword evidence="3 6" id="KW-0238">DNA-binding</keyword>
<keyword evidence="2 6" id="KW-0805">Transcription regulation</keyword>
<dbReference type="eggNOG" id="KOG1561">
    <property type="taxonomic scope" value="Eukaryota"/>
</dbReference>
<sequence length="248" mass="29385">MNRQQKPSEYYPEPVQEYNSYVDYESNNNTNYEYQQPQEGLPQQEYDPPPSQTTEITSALFEFPPDSKLYRCTRTEGDRKQVFYVPVPSHATIADVENLLPPDIRDCPRLEIEAVENHDYKFIPTEFSHQAPPPQGPPGQKVQTVNAKQYKRIEKRREARRRLEEQGRIPLERQKYLYESRHAHAMKRKRMPTGRFDGDATPFEIPQKQPPQQPQATRQYSEYAQIQPAAPWRDYQYFPPATMHYQYN</sequence>
<evidence type="ECO:0000256" key="1">
    <source>
        <dbReference type="ARBA" id="ARBA00004123"/>
    </source>
</evidence>
<dbReference type="Proteomes" id="UP000095282">
    <property type="component" value="Unplaced"/>
</dbReference>
<dbReference type="PANTHER" id="PTHR12632">
    <property type="entry name" value="TRANSCRIPTION FACTOR NF-Y ALPHA-RELATED"/>
    <property type="match status" value="1"/>
</dbReference>
<feature type="region of interest" description="Disordered" evidence="7">
    <location>
        <begin position="183"/>
        <end position="222"/>
    </location>
</feature>
<protein>
    <recommendedName>
        <fullName evidence="6">Nuclear transcription factor Y subunit</fullName>
    </recommendedName>
</protein>
<feature type="region of interest" description="Disordered" evidence="7">
    <location>
        <begin position="1"/>
        <end position="54"/>
    </location>
</feature>
<dbReference type="PROSITE" id="PS51152">
    <property type="entry name" value="NFYA_HAP2_2"/>
    <property type="match status" value="1"/>
</dbReference>
<evidence type="ECO:0000313" key="9">
    <source>
        <dbReference type="WBParaSite" id="Csp11.Scaffold629.g15459.t1"/>
    </source>
</evidence>
<accession>A0A1I7U6V7</accession>
<comment type="similarity">
    <text evidence="6">Belongs to the NFYA/HAP2 subunit family.</text>
</comment>
<organism evidence="8 9">
    <name type="scientific">Caenorhabditis tropicalis</name>
    <dbReference type="NCBI Taxonomy" id="1561998"/>
    <lineage>
        <taxon>Eukaryota</taxon>
        <taxon>Metazoa</taxon>
        <taxon>Ecdysozoa</taxon>
        <taxon>Nematoda</taxon>
        <taxon>Chromadorea</taxon>
        <taxon>Rhabditida</taxon>
        <taxon>Rhabditina</taxon>
        <taxon>Rhabditomorpha</taxon>
        <taxon>Rhabditoidea</taxon>
        <taxon>Rhabditidae</taxon>
        <taxon>Peloderinae</taxon>
        <taxon>Caenorhabditis</taxon>
    </lineage>
</organism>
<dbReference type="AlphaFoldDB" id="A0A1I7U6V7"/>
<dbReference type="WBParaSite" id="Csp11.Scaffold629.g15459.t1">
    <property type="protein sequence ID" value="Csp11.Scaffold629.g15459.t1"/>
    <property type="gene ID" value="Csp11.Scaffold629.g15459"/>
</dbReference>
<comment type="subunit">
    <text evidence="6">Heterotrimer.</text>
</comment>
<evidence type="ECO:0000256" key="2">
    <source>
        <dbReference type="ARBA" id="ARBA00023015"/>
    </source>
</evidence>
<dbReference type="InterPro" id="IPR001289">
    <property type="entry name" value="NFYA"/>
</dbReference>
<evidence type="ECO:0000256" key="5">
    <source>
        <dbReference type="ARBA" id="ARBA00023242"/>
    </source>
</evidence>
<dbReference type="SMART" id="SM00521">
    <property type="entry name" value="CBF"/>
    <property type="match status" value="1"/>
</dbReference>
<dbReference type="Pfam" id="PF02045">
    <property type="entry name" value="CBFB_NFYA"/>
    <property type="match status" value="1"/>
</dbReference>
<evidence type="ECO:0000313" key="8">
    <source>
        <dbReference type="Proteomes" id="UP000095282"/>
    </source>
</evidence>
<keyword evidence="8" id="KW-1185">Reference proteome</keyword>
<name>A0A1I7U6V7_9PELO</name>
<keyword evidence="4 6" id="KW-0804">Transcription</keyword>
<evidence type="ECO:0000256" key="3">
    <source>
        <dbReference type="ARBA" id="ARBA00023125"/>
    </source>
</evidence>
<comment type="function">
    <text evidence="6">Component of the sequence-specific heterotrimeric transcription factor (NF-Y) which specifically recognizes a 5'-CCAAT-3' box motif found in the promoters of its target genes.</text>
</comment>